<organism evidence="4 5">
    <name type="scientific">Desulfacinum infernum DSM 9756</name>
    <dbReference type="NCBI Taxonomy" id="1121391"/>
    <lineage>
        <taxon>Bacteria</taxon>
        <taxon>Pseudomonadati</taxon>
        <taxon>Thermodesulfobacteriota</taxon>
        <taxon>Syntrophobacteria</taxon>
        <taxon>Syntrophobacterales</taxon>
        <taxon>Syntrophobacteraceae</taxon>
        <taxon>Desulfacinum</taxon>
    </lineage>
</organism>
<sequence>MTSLLNPSRPPVFCPGCSHERSLHVLDKAFQDLELRPEDVVIVSDIGCSGLFDVFFHTHAFHGLHGRALTYAAGIKMARPHLKVVVTMGDGGLGIGGAHLLAACRRNVDLTLLVLNNFNFGMTGGQFSCTTPPSARVGSGFLNELEHPMDVCRVAAAAGAPFVVRRSVFDPDLRQKLVEALEYPGFSIVDVWGGCPGRYMKKNPLPPKELEGLVEAAGRWDGVVQENAREEYRSAYALKMGNATPAPIPQGTEPSFEAALSEPFGVVLLGAAGERVISAGNLLAEAALRGGLHVTQKNDYNITVMRGPSITEVLLSPQPIVFPGIEDPAVIVALASDGVARRKDLFAAAEERTLVIRAADVDIPSCRARCLDVDFKAAGIGKKDRALASLVLIARTAGIFSVDQILQALRQTAPEKLHPAMEEVLHKAAALAETCRG</sequence>
<feature type="domain" description="Pyruvate/ketoisovalerate oxidoreductase catalytic" evidence="2">
    <location>
        <begin position="276"/>
        <end position="425"/>
    </location>
</feature>
<feature type="domain" description="Thiamine pyrophosphate enzyme TPP-binding" evidence="3">
    <location>
        <begin position="56"/>
        <end position="191"/>
    </location>
</feature>
<dbReference type="Proteomes" id="UP000184076">
    <property type="component" value="Unassembled WGS sequence"/>
</dbReference>
<dbReference type="EMBL" id="FQVB01000009">
    <property type="protein sequence ID" value="SHE99766.1"/>
    <property type="molecule type" value="Genomic_DNA"/>
</dbReference>
<evidence type="ECO:0000259" key="3">
    <source>
        <dbReference type="Pfam" id="PF02775"/>
    </source>
</evidence>
<dbReference type="Pfam" id="PF02775">
    <property type="entry name" value="TPP_enzyme_C"/>
    <property type="match status" value="1"/>
</dbReference>
<keyword evidence="4" id="KW-0670">Pyruvate</keyword>
<dbReference type="STRING" id="1121391.SAMN02745206_01178"/>
<dbReference type="GO" id="GO:0044281">
    <property type="term" value="P:small molecule metabolic process"/>
    <property type="evidence" value="ECO:0007669"/>
    <property type="project" value="UniProtKB-ARBA"/>
</dbReference>
<evidence type="ECO:0000313" key="5">
    <source>
        <dbReference type="Proteomes" id="UP000184076"/>
    </source>
</evidence>
<dbReference type="SUPFAM" id="SSF53323">
    <property type="entry name" value="Pyruvate-ferredoxin oxidoreductase, PFOR, domain III"/>
    <property type="match status" value="1"/>
</dbReference>
<reference evidence="5" key="1">
    <citation type="submission" date="2016-11" db="EMBL/GenBank/DDBJ databases">
        <authorList>
            <person name="Varghese N."/>
            <person name="Submissions S."/>
        </authorList>
    </citation>
    <scope>NUCLEOTIDE SEQUENCE [LARGE SCALE GENOMIC DNA]</scope>
    <source>
        <strain evidence="5">DSM 9756</strain>
    </source>
</reference>
<dbReference type="InterPro" id="IPR011766">
    <property type="entry name" value="TPP_enzyme_TPP-bd"/>
</dbReference>
<dbReference type="AlphaFoldDB" id="A0A1M4Y2H1"/>
<evidence type="ECO:0000313" key="4">
    <source>
        <dbReference type="EMBL" id="SHE99766.1"/>
    </source>
</evidence>
<dbReference type="GO" id="GO:0045333">
    <property type="term" value="P:cellular respiration"/>
    <property type="evidence" value="ECO:0007669"/>
    <property type="project" value="UniProtKB-ARBA"/>
</dbReference>
<name>A0A1M4Y2H1_9BACT</name>
<dbReference type="InterPro" id="IPR051457">
    <property type="entry name" value="2-oxoacid:Fd_oxidoreductase"/>
</dbReference>
<dbReference type="InterPro" id="IPR029061">
    <property type="entry name" value="THDP-binding"/>
</dbReference>
<protein>
    <submittedName>
        <fullName evidence="4">Pyruvate ferredoxin/flavodoxin oxidoreductase</fullName>
    </submittedName>
</protein>
<gene>
    <name evidence="4" type="ORF">SAMN02745206_01178</name>
</gene>
<dbReference type="GO" id="GO:0016625">
    <property type="term" value="F:oxidoreductase activity, acting on the aldehyde or oxo group of donors, iron-sulfur protein as acceptor"/>
    <property type="evidence" value="ECO:0007669"/>
    <property type="project" value="UniProtKB-ARBA"/>
</dbReference>
<dbReference type="Pfam" id="PF01558">
    <property type="entry name" value="POR"/>
    <property type="match status" value="1"/>
</dbReference>
<dbReference type="RefSeq" id="WP_073037854.1">
    <property type="nucleotide sequence ID" value="NZ_FQVB01000009.1"/>
</dbReference>
<dbReference type="OrthoDB" id="9775140at2"/>
<dbReference type="SUPFAM" id="SSF52518">
    <property type="entry name" value="Thiamin diphosphate-binding fold (THDP-binding)"/>
    <property type="match status" value="1"/>
</dbReference>
<dbReference type="Gene3D" id="3.40.920.10">
    <property type="entry name" value="Pyruvate-ferredoxin oxidoreductase, PFOR, domain III"/>
    <property type="match status" value="1"/>
</dbReference>
<evidence type="ECO:0000256" key="1">
    <source>
        <dbReference type="ARBA" id="ARBA00023002"/>
    </source>
</evidence>
<dbReference type="Gene3D" id="3.40.50.970">
    <property type="match status" value="1"/>
</dbReference>
<dbReference type="InterPro" id="IPR002869">
    <property type="entry name" value="Pyrv_flavodox_OxRed_cen"/>
</dbReference>
<keyword evidence="1" id="KW-0560">Oxidoreductase</keyword>
<accession>A0A1M4Y2H1</accession>
<proteinExistence type="predicted"/>
<evidence type="ECO:0000259" key="2">
    <source>
        <dbReference type="Pfam" id="PF01558"/>
    </source>
</evidence>
<dbReference type="InterPro" id="IPR019752">
    <property type="entry name" value="Pyrv/ketoisovalerate_OxRed_cat"/>
</dbReference>
<dbReference type="GO" id="GO:0030976">
    <property type="term" value="F:thiamine pyrophosphate binding"/>
    <property type="evidence" value="ECO:0007669"/>
    <property type="project" value="InterPro"/>
</dbReference>
<dbReference type="PANTHER" id="PTHR48084">
    <property type="entry name" value="2-OXOGLUTARATE OXIDOREDUCTASE SUBUNIT KORB-RELATED"/>
    <property type="match status" value="1"/>
</dbReference>
<dbReference type="PANTHER" id="PTHR48084:SF1">
    <property type="entry name" value="2-OXOGLUTARATE SYNTHASE SUBUNIT KORB"/>
    <property type="match status" value="1"/>
</dbReference>
<keyword evidence="5" id="KW-1185">Reference proteome</keyword>